<evidence type="ECO:0000256" key="2">
    <source>
        <dbReference type="ARBA" id="ARBA00007430"/>
    </source>
</evidence>
<keyword evidence="9" id="KW-1185">Reference proteome</keyword>
<feature type="transmembrane region" description="Helical" evidence="7">
    <location>
        <begin position="440"/>
        <end position="462"/>
    </location>
</feature>
<keyword evidence="5 7" id="KW-1133">Transmembrane helix</keyword>
<comment type="caution">
    <text evidence="8">The sequence shown here is derived from an EMBL/GenBank/DDBJ whole genome shotgun (WGS) entry which is preliminary data.</text>
</comment>
<feature type="transmembrane region" description="Helical" evidence="7">
    <location>
        <begin position="140"/>
        <end position="160"/>
    </location>
</feature>
<feature type="transmembrane region" description="Helical" evidence="7">
    <location>
        <begin position="166"/>
        <end position="188"/>
    </location>
</feature>
<keyword evidence="4 7" id="KW-0812">Transmembrane</keyword>
<keyword evidence="6 7" id="KW-0472">Membrane</keyword>
<feature type="transmembrane region" description="Helical" evidence="7">
    <location>
        <begin position="408"/>
        <end position="428"/>
    </location>
</feature>
<accession>A0ABW2BG32</accession>
<feature type="transmembrane region" description="Helical" evidence="7">
    <location>
        <begin position="78"/>
        <end position="99"/>
    </location>
</feature>
<feature type="transmembrane region" description="Helical" evidence="7">
    <location>
        <begin position="377"/>
        <end position="396"/>
    </location>
</feature>
<evidence type="ECO:0000256" key="5">
    <source>
        <dbReference type="ARBA" id="ARBA00022989"/>
    </source>
</evidence>
<dbReference type="PANTHER" id="PTHR30250:SF10">
    <property type="entry name" value="LIPOPOLYSACCHARIDE BIOSYNTHESIS PROTEIN WZXC"/>
    <property type="match status" value="1"/>
</dbReference>
<comment type="subcellular location">
    <subcellularLocation>
        <location evidence="1">Cell membrane</location>
        <topology evidence="1">Multi-pass membrane protein</topology>
    </subcellularLocation>
</comment>
<evidence type="ECO:0000313" key="9">
    <source>
        <dbReference type="Proteomes" id="UP001596292"/>
    </source>
</evidence>
<dbReference type="RefSeq" id="WP_378967390.1">
    <property type="nucleotide sequence ID" value="NZ_JBHSWN010000001.1"/>
</dbReference>
<name>A0ABW2BG32_9HYPH</name>
<evidence type="ECO:0000313" key="8">
    <source>
        <dbReference type="EMBL" id="MFC6788909.1"/>
    </source>
</evidence>
<keyword evidence="3" id="KW-1003">Cell membrane</keyword>
<feature type="transmembrane region" description="Helical" evidence="7">
    <location>
        <begin position="321"/>
        <end position="338"/>
    </location>
</feature>
<proteinExistence type="inferred from homology"/>
<evidence type="ECO:0000256" key="1">
    <source>
        <dbReference type="ARBA" id="ARBA00004651"/>
    </source>
</evidence>
<feature type="transmembrane region" description="Helical" evidence="7">
    <location>
        <begin position="281"/>
        <end position="301"/>
    </location>
</feature>
<dbReference type="EMBL" id="JBHSWN010000001">
    <property type="protein sequence ID" value="MFC6788909.1"/>
    <property type="molecule type" value="Genomic_DNA"/>
</dbReference>
<organism evidence="8 9">
    <name type="scientific">Methylobacterium komagatae</name>
    <dbReference type="NCBI Taxonomy" id="374425"/>
    <lineage>
        <taxon>Bacteria</taxon>
        <taxon>Pseudomonadati</taxon>
        <taxon>Pseudomonadota</taxon>
        <taxon>Alphaproteobacteria</taxon>
        <taxon>Hyphomicrobiales</taxon>
        <taxon>Methylobacteriaceae</taxon>
        <taxon>Methylobacterium</taxon>
    </lineage>
</organism>
<protein>
    <submittedName>
        <fullName evidence="8">Oligosaccharide flippase family protein</fullName>
    </submittedName>
</protein>
<dbReference type="InterPro" id="IPR050833">
    <property type="entry name" value="Poly_Biosynth_Transport"/>
</dbReference>
<dbReference type="Pfam" id="PF13440">
    <property type="entry name" value="Polysacc_synt_3"/>
    <property type="match status" value="1"/>
</dbReference>
<evidence type="ECO:0000256" key="4">
    <source>
        <dbReference type="ARBA" id="ARBA00022692"/>
    </source>
</evidence>
<feature type="transmembrane region" description="Helical" evidence="7">
    <location>
        <begin position="111"/>
        <end position="133"/>
    </location>
</feature>
<evidence type="ECO:0000256" key="3">
    <source>
        <dbReference type="ARBA" id="ARBA00022475"/>
    </source>
</evidence>
<reference evidence="9" key="1">
    <citation type="journal article" date="2019" name="Int. J. Syst. Evol. Microbiol.">
        <title>The Global Catalogue of Microorganisms (GCM) 10K type strain sequencing project: providing services to taxonomists for standard genome sequencing and annotation.</title>
        <authorList>
            <consortium name="The Broad Institute Genomics Platform"/>
            <consortium name="The Broad Institute Genome Sequencing Center for Infectious Disease"/>
            <person name="Wu L."/>
            <person name="Ma J."/>
        </authorList>
    </citation>
    <scope>NUCLEOTIDE SEQUENCE [LARGE SCALE GENOMIC DNA]</scope>
    <source>
        <strain evidence="9">CCUG 48316</strain>
    </source>
</reference>
<feature type="transmembrane region" description="Helical" evidence="7">
    <location>
        <begin position="350"/>
        <end position="371"/>
    </location>
</feature>
<evidence type="ECO:0000256" key="7">
    <source>
        <dbReference type="SAM" id="Phobius"/>
    </source>
</evidence>
<feature type="transmembrane region" description="Helical" evidence="7">
    <location>
        <begin position="227"/>
        <end position="245"/>
    </location>
</feature>
<evidence type="ECO:0000256" key="6">
    <source>
        <dbReference type="ARBA" id="ARBA00023136"/>
    </source>
</evidence>
<feature type="transmembrane region" description="Helical" evidence="7">
    <location>
        <begin position="12"/>
        <end position="32"/>
    </location>
</feature>
<feature type="transmembrane region" description="Helical" evidence="7">
    <location>
        <begin position="44"/>
        <end position="66"/>
    </location>
</feature>
<gene>
    <name evidence="8" type="ORF">ACFQE0_04265</name>
</gene>
<comment type="similarity">
    <text evidence="2">Belongs to the polysaccharide synthase family.</text>
</comment>
<dbReference type="PANTHER" id="PTHR30250">
    <property type="entry name" value="PST FAMILY PREDICTED COLANIC ACID TRANSPORTER"/>
    <property type="match status" value="1"/>
</dbReference>
<dbReference type="Proteomes" id="UP001596292">
    <property type="component" value="Unassembled WGS sequence"/>
</dbReference>
<sequence>MSLRRKAISSALWSAARLGVDQVFLLIMFVLITRKVTPAEVGSFVLVSSIIELFRLPISAIADAVIRSSDNETPNVAFWSSVVFAVVAMVLLNVVVFFAGPYLQLNNQGMIFLAMTTLLPLSALCTTHMSLLLRSFDHRVMTICTLAAGVCGGLLGYVMAVNGYGTWSLVAQKLLAEVVYVAFSWYFARWVPNFDMTWNGFREFINYTWHTFLSSSTGVIGVRLQEFILGVFLGLQAVAAVRVAWRLVDVINAATIQPMFAVMLPLFGAVRDDKEKLDRAIYSTTVLGSLLTIPAALGFAVVGSDAVEIIFGKDWRTAGDIAAVLGLIVPINLLTSVYSRSFSAIGLPNLNALVGFAGLTVYCAVAIAASYLGLSYYAGLAFFGQVALLLFQLFILSRRTDMSARRSIKAMLPSVIASVVMYAVLVGLSHAGLIPATDPIVHVAVLSLLGALVFVAVMMSLFRLHTVSIIRILIPK</sequence>